<dbReference type="EMBL" id="AGNL01048098">
    <property type="protein sequence ID" value="EJK45969.1"/>
    <property type="molecule type" value="Genomic_DNA"/>
</dbReference>
<name>K0R3G3_THAOC</name>
<proteinExistence type="predicted"/>
<feature type="non-terminal residue" evidence="2">
    <location>
        <position position="1"/>
    </location>
</feature>
<evidence type="ECO:0000256" key="1">
    <source>
        <dbReference type="SAM" id="MobiDB-lite"/>
    </source>
</evidence>
<gene>
    <name evidence="2" type="ORF">THAOC_35392</name>
</gene>
<dbReference type="AlphaFoldDB" id="K0R3G3"/>
<feature type="compositionally biased region" description="Gly residues" evidence="1">
    <location>
        <begin position="40"/>
        <end position="70"/>
    </location>
</feature>
<reference evidence="2 3" key="1">
    <citation type="journal article" date="2012" name="Genome Biol.">
        <title>Genome and low-iron response of an oceanic diatom adapted to chronic iron limitation.</title>
        <authorList>
            <person name="Lommer M."/>
            <person name="Specht M."/>
            <person name="Roy A.S."/>
            <person name="Kraemer L."/>
            <person name="Andreson R."/>
            <person name="Gutowska M.A."/>
            <person name="Wolf J."/>
            <person name="Bergner S.V."/>
            <person name="Schilhabel M.B."/>
            <person name="Klostermeier U.C."/>
            <person name="Beiko R.G."/>
            <person name="Rosenstiel P."/>
            <person name="Hippler M."/>
            <person name="Laroche J."/>
        </authorList>
    </citation>
    <scope>NUCLEOTIDE SEQUENCE [LARGE SCALE GENOMIC DNA]</scope>
    <source>
        <strain evidence="2 3">CCMP1005</strain>
    </source>
</reference>
<comment type="caution">
    <text evidence="2">The sequence shown here is derived from an EMBL/GenBank/DDBJ whole genome shotgun (WGS) entry which is preliminary data.</text>
</comment>
<feature type="region of interest" description="Disordered" evidence="1">
    <location>
        <begin position="37"/>
        <end position="90"/>
    </location>
</feature>
<evidence type="ECO:0000313" key="3">
    <source>
        <dbReference type="Proteomes" id="UP000266841"/>
    </source>
</evidence>
<sequence length="161" mass="16461">PPVVRAFVRAAAGCVTLSESDSTLDPLSGGIPPELRAVAGDGGFGGSDGTRSSGQGGVQAAGQRGGGGQRTVGPVSGRLQYQRGATSTAHAFQWRHARGGEGRRALTANTAGDENFGGRAGTPICVAILDRETRGGRTRWEREKGWHIRSGRGQGPLGVTG</sequence>
<keyword evidence="3" id="KW-1185">Reference proteome</keyword>
<accession>K0R3G3</accession>
<protein>
    <submittedName>
        <fullName evidence="2">Uncharacterized protein</fullName>
    </submittedName>
</protein>
<evidence type="ECO:0000313" key="2">
    <source>
        <dbReference type="EMBL" id="EJK45969.1"/>
    </source>
</evidence>
<dbReference type="Proteomes" id="UP000266841">
    <property type="component" value="Unassembled WGS sequence"/>
</dbReference>
<organism evidence="2 3">
    <name type="scientific">Thalassiosira oceanica</name>
    <name type="common">Marine diatom</name>
    <dbReference type="NCBI Taxonomy" id="159749"/>
    <lineage>
        <taxon>Eukaryota</taxon>
        <taxon>Sar</taxon>
        <taxon>Stramenopiles</taxon>
        <taxon>Ochrophyta</taxon>
        <taxon>Bacillariophyta</taxon>
        <taxon>Coscinodiscophyceae</taxon>
        <taxon>Thalassiosirophycidae</taxon>
        <taxon>Thalassiosirales</taxon>
        <taxon>Thalassiosiraceae</taxon>
        <taxon>Thalassiosira</taxon>
    </lineage>
</organism>